<keyword evidence="4" id="KW-1185">Reference proteome</keyword>
<protein>
    <submittedName>
        <fullName evidence="3">LysM repeat protein</fullName>
    </submittedName>
</protein>
<dbReference type="SUPFAM" id="SSF54106">
    <property type="entry name" value="LysM domain"/>
    <property type="match status" value="1"/>
</dbReference>
<dbReference type="OrthoDB" id="2149800at2"/>
<dbReference type="CDD" id="cd00118">
    <property type="entry name" value="LysM"/>
    <property type="match status" value="1"/>
</dbReference>
<dbReference type="PROSITE" id="PS51782">
    <property type="entry name" value="LYSM"/>
    <property type="match status" value="1"/>
</dbReference>
<evidence type="ECO:0000313" key="3">
    <source>
        <dbReference type="EMBL" id="TDQ78016.1"/>
    </source>
</evidence>
<dbReference type="InterPro" id="IPR036779">
    <property type="entry name" value="LysM_dom_sf"/>
</dbReference>
<accession>A0A4R6WHM7</accession>
<dbReference type="AlphaFoldDB" id="A0A4R6WHM7"/>
<dbReference type="GO" id="GO:0008932">
    <property type="term" value="F:lytic endotransglycosylase activity"/>
    <property type="evidence" value="ECO:0007669"/>
    <property type="project" value="TreeGrafter"/>
</dbReference>
<gene>
    <name evidence="3" type="ORF">CLV99_1992</name>
</gene>
<feature type="domain" description="LysM" evidence="2">
    <location>
        <begin position="128"/>
        <end position="171"/>
    </location>
</feature>
<dbReference type="Gene3D" id="3.10.350.10">
    <property type="entry name" value="LysM domain"/>
    <property type="match status" value="2"/>
</dbReference>
<keyword evidence="1" id="KW-0732">Signal</keyword>
<dbReference type="RefSeq" id="WP_133584278.1">
    <property type="nucleotide sequence ID" value="NZ_SNYV01000013.1"/>
</dbReference>
<dbReference type="Pfam" id="PF01476">
    <property type="entry name" value="LysM"/>
    <property type="match status" value="2"/>
</dbReference>
<dbReference type="SMART" id="SM00257">
    <property type="entry name" value="LysM"/>
    <property type="match status" value="2"/>
</dbReference>
<comment type="caution">
    <text evidence="3">The sequence shown here is derived from an EMBL/GenBank/DDBJ whole genome shotgun (WGS) entry which is preliminary data.</text>
</comment>
<organism evidence="3 4">
    <name type="scientific">Sphingobacterium yanglingense</name>
    <dbReference type="NCBI Taxonomy" id="1437280"/>
    <lineage>
        <taxon>Bacteria</taxon>
        <taxon>Pseudomonadati</taxon>
        <taxon>Bacteroidota</taxon>
        <taxon>Sphingobacteriia</taxon>
        <taxon>Sphingobacteriales</taxon>
        <taxon>Sphingobacteriaceae</taxon>
        <taxon>Sphingobacterium</taxon>
    </lineage>
</organism>
<evidence type="ECO:0000313" key="4">
    <source>
        <dbReference type="Proteomes" id="UP000295292"/>
    </source>
</evidence>
<evidence type="ECO:0000259" key="2">
    <source>
        <dbReference type="PROSITE" id="PS51782"/>
    </source>
</evidence>
<dbReference type="PANTHER" id="PTHR33734:SF22">
    <property type="entry name" value="MEMBRANE-BOUND LYTIC MUREIN TRANSGLYCOSYLASE D"/>
    <property type="match status" value="1"/>
</dbReference>
<reference evidence="3 4" key="1">
    <citation type="submission" date="2019-03" db="EMBL/GenBank/DDBJ databases">
        <title>Genomic Encyclopedia of Archaeal and Bacterial Type Strains, Phase II (KMG-II): from individual species to whole genera.</title>
        <authorList>
            <person name="Goeker M."/>
        </authorList>
    </citation>
    <scope>NUCLEOTIDE SEQUENCE [LARGE SCALE GENOMIC DNA]</scope>
    <source>
        <strain evidence="3 4">DSM 28353</strain>
    </source>
</reference>
<sequence length="309" mass="34242">MKHNKTIKSYHKLSFLLALGLGLSTLAPIQAKNMATLKLTIAPDSIGNEIVNGQRYVVHKLTPQETYYQLSRVYGVPVKDIMNTNNKKNLRVGDTVKIPRGKAIAEEQKSQNKNTTPEKVSIDPQEVTEYKVSKSETLYAISRRFGISVDDIKKVNGLTSENLREGQILKIPNHDLPEPEPKIEVPAVVEVPQEVQEHQAIDDSMFKPNKYGIREKKERGIGVWMESLGGGDGQTSLALHKTAPIGTILKITNPMNRSVTFAKVVGKFGDNQDTQDAIVVLSKSVATTIGALDRKFQVEITYGVPLEQE</sequence>
<dbReference type="InterPro" id="IPR018392">
    <property type="entry name" value="LysM"/>
</dbReference>
<dbReference type="EMBL" id="SNYV01000013">
    <property type="protein sequence ID" value="TDQ78016.1"/>
    <property type="molecule type" value="Genomic_DNA"/>
</dbReference>
<dbReference type="Proteomes" id="UP000295292">
    <property type="component" value="Unassembled WGS sequence"/>
</dbReference>
<name>A0A4R6WHM7_9SPHI</name>
<proteinExistence type="predicted"/>
<feature type="chain" id="PRO_5020957446" evidence="1">
    <location>
        <begin position="32"/>
        <end position="309"/>
    </location>
</feature>
<evidence type="ECO:0000256" key="1">
    <source>
        <dbReference type="SAM" id="SignalP"/>
    </source>
</evidence>
<dbReference type="PANTHER" id="PTHR33734">
    <property type="entry name" value="LYSM DOMAIN-CONTAINING GPI-ANCHORED PROTEIN 2"/>
    <property type="match status" value="1"/>
</dbReference>
<feature type="signal peptide" evidence="1">
    <location>
        <begin position="1"/>
        <end position="31"/>
    </location>
</feature>